<organism evidence="1 2">
    <name type="scientific">[Clostridium] asparagiforme DSM 15981</name>
    <dbReference type="NCBI Taxonomy" id="518636"/>
    <lineage>
        <taxon>Bacteria</taxon>
        <taxon>Bacillati</taxon>
        <taxon>Bacillota</taxon>
        <taxon>Clostridia</taxon>
        <taxon>Lachnospirales</taxon>
        <taxon>Lachnospiraceae</taxon>
        <taxon>Enterocloster</taxon>
    </lineage>
</organism>
<protein>
    <submittedName>
        <fullName evidence="1">Uncharacterized protein</fullName>
    </submittedName>
</protein>
<name>C0CWW9_9FIRM</name>
<accession>C0CWW9</accession>
<dbReference type="EMBL" id="ACCJ01000068">
    <property type="protein sequence ID" value="EEG56429.1"/>
    <property type="molecule type" value="Genomic_DNA"/>
</dbReference>
<dbReference type="AlphaFoldDB" id="C0CWW9"/>
<keyword evidence="2" id="KW-1185">Reference proteome</keyword>
<sequence length="93" mass="11093">MALSTASRSAKASWIEIISYAKRMDRGSSRGLRRPHGLKYRHVHKWISSAQSRSTKAFLIDIFRRYFTIRCRFRRGCEKLSDWNYYVKYINAL</sequence>
<gene>
    <name evidence="1" type="ORF">CLOSTASPAR_01490</name>
</gene>
<dbReference type="Proteomes" id="UP000004756">
    <property type="component" value="Unassembled WGS sequence"/>
</dbReference>
<comment type="caution">
    <text evidence="1">The sequence shown here is derived from an EMBL/GenBank/DDBJ whole genome shotgun (WGS) entry which is preliminary data.</text>
</comment>
<proteinExistence type="predicted"/>
<dbReference type="HOGENOM" id="CLU_2394497_0_0_9"/>
<evidence type="ECO:0000313" key="1">
    <source>
        <dbReference type="EMBL" id="EEG56429.1"/>
    </source>
</evidence>
<reference evidence="1 2" key="1">
    <citation type="submission" date="2009-02" db="EMBL/GenBank/DDBJ databases">
        <title>Draft genome sequence of Clostridium asparagiforme (DSM 15981).</title>
        <authorList>
            <person name="Sudarsanam P."/>
            <person name="Ley R."/>
            <person name="Guruge J."/>
            <person name="Turnbaugh P.J."/>
            <person name="Mahowald M."/>
            <person name="Liep D."/>
            <person name="Gordon J."/>
        </authorList>
    </citation>
    <scope>NUCLEOTIDE SEQUENCE [LARGE SCALE GENOMIC DNA]</scope>
    <source>
        <strain evidence="1 2">DSM 15981</strain>
    </source>
</reference>
<evidence type="ECO:0000313" key="2">
    <source>
        <dbReference type="Proteomes" id="UP000004756"/>
    </source>
</evidence>